<keyword evidence="6 12" id="KW-0378">Hydrolase</keyword>
<sequence length="247" mass="26819">MFLQWLVLVTSVTLISAGSSSERIVGGYPVEISQVPWQASLLYSGNYICGAVIYSDKIVITAAHCLDRPFDVLYSVRVGSKYKFDGGQHVKVAGIRKHEDYREYKKIYFFNDIAVIRLADSLIFNTNVRPIPLADSEPAAGTKASVSGWGEIGLFGISPSFLLETSVGLVDPNYCRRSYRYLTKAMICAAALGKDSCQGDSGGPLVSGGQLVGIVSFGYGCANPFFPGVYANVAHLKPWILNAIKQL</sequence>
<comment type="catalytic activity">
    <reaction evidence="10">
        <text>Preferential cleavage: Arg-|-Xaa, Lys-|-Xaa.</text>
        <dbReference type="EC" id="3.4.21.4"/>
    </reaction>
</comment>
<dbReference type="PRINTS" id="PR00722">
    <property type="entry name" value="CHYMOTRYPSIN"/>
</dbReference>
<evidence type="ECO:0000256" key="6">
    <source>
        <dbReference type="ARBA" id="ARBA00022801"/>
    </source>
</evidence>
<evidence type="ECO:0000256" key="8">
    <source>
        <dbReference type="ARBA" id="ARBA00023145"/>
    </source>
</evidence>
<dbReference type="GO" id="GO:0005576">
    <property type="term" value="C:extracellular region"/>
    <property type="evidence" value="ECO:0007669"/>
    <property type="project" value="UniProtKB-SubCell"/>
</dbReference>
<evidence type="ECO:0000256" key="1">
    <source>
        <dbReference type="ARBA" id="ARBA00004239"/>
    </source>
</evidence>
<evidence type="ECO:0000256" key="13">
    <source>
        <dbReference type="SAM" id="SignalP"/>
    </source>
</evidence>
<evidence type="ECO:0000259" key="14">
    <source>
        <dbReference type="PROSITE" id="PS50240"/>
    </source>
</evidence>
<dbReference type="CDD" id="cd00190">
    <property type="entry name" value="Tryp_SPc"/>
    <property type="match status" value="1"/>
</dbReference>
<dbReference type="PROSITE" id="PS00134">
    <property type="entry name" value="TRYPSIN_HIS"/>
    <property type="match status" value="1"/>
</dbReference>
<organism evidence="15 16">
    <name type="scientific">Drosophila erecta</name>
    <name type="common">Fruit fly</name>
    <dbReference type="NCBI Taxonomy" id="7220"/>
    <lineage>
        <taxon>Eukaryota</taxon>
        <taxon>Metazoa</taxon>
        <taxon>Ecdysozoa</taxon>
        <taxon>Arthropoda</taxon>
        <taxon>Hexapoda</taxon>
        <taxon>Insecta</taxon>
        <taxon>Pterygota</taxon>
        <taxon>Neoptera</taxon>
        <taxon>Endopterygota</taxon>
        <taxon>Diptera</taxon>
        <taxon>Brachycera</taxon>
        <taxon>Muscomorpha</taxon>
        <taxon>Ephydroidea</taxon>
        <taxon>Drosophilidae</taxon>
        <taxon>Drosophila</taxon>
        <taxon>Sophophora</taxon>
    </lineage>
</organism>
<evidence type="ECO:0000256" key="10">
    <source>
        <dbReference type="ARBA" id="ARBA00036320"/>
    </source>
</evidence>
<comment type="similarity">
    <text evidence="2">Belongs to the peptidase S1 family.</text>
</comment>
<dbReference type="Gene3D" id="2.40.10.10">
    <property type="entry name" value="Trypsin-like serine proteases"/>
    <property type="match status" value="1"/>
</dbReference>
<evidence type="ECO:0000256" key="5">
    <source>
        <dbReference type="ARBA" id="ARBA00022729"/>
    </source>
</evidence>
<keyword evidence="3" id="KW-0964">Secreted</keyword>
<dbReference type="PROSITE" id="PS00135">
    <property type="entry name" value="TRYPSIN_SER"/>
    <property type="match status" value="1"/>
</dbReference>
<keyword evidence="8" id="KW-0865">Zymogen</keyword>
<dbReference type="FunFam" id="2.40.10.10:FF:000077">
    <property type="entry name" value="Predicted protein"/>
    <property type="match status" value="1"/>
</dbReference>
<accession>B3N9I4</accession>
<dbReference type="PANTHER" id="PTHR24276">
    <property type="entry name" value="POLYSERASE-RELATED"/>
    <property type="match status" value="1"/>
</dbReference>
<dbReference type="InterPro" id="IPR050430">
    <property type="entry name" value="Peptidase_S1"/>
</dbReference>
<dbReference type="SMART" id="SM00020">
    <property type="entry name" value="Tryp_SPc"/>
    <property type="match status" value="1"/>
</dbReference>
<protein>
    <recommendedName>
        <fullName evidence="11">trypsin</fullName>
        <ecNumber evidence="11">3.4.21.4</ecNumber>
    </recommendedName>
</protein>
<comment type="subcellular location">
    <subcellularLocation>
        <location evidence="1">Secreted</location>
        <location evidence="1">Extracellular space</location>
    </subcellularLocation>
</comment>
<dbReference type="OMA" id="CANPFFP"/>
<proteinExistence type="inferred from homology"/>
<evidence type="ECO:0000256" key="12">
    <source>
        <dbReference type="RuleBase" id="RU363034"/>
    </source>
</evidence>
<evidence type="ECO:0000256" key="4">
    <source>
        <dbReference type="ARBA" id="ARBA00022670"/>
    </source>
</evidence>
<keyword evidence="16" id="KW-1185">Reference proteome</keyword>
<dbReference type="PhylomeDB" id="B3N9I4"/>
<evidence type="ECO:0000256" key="2">
    <source>
        <dbReference type="ARBA" id="ARBA00007664"/>
    </source>
</evidence>
<evidence type="ECO:0000313" key="16">
    <source>
        <dbReference type="Proteomes" id="UP000008711"/>
    </source>
</evidence>
<dbReference type="InterPro" id="IPR001254">
    <property type="entry name" value="Trypsin_dom"/>
</dbReference>
<dbReference type="EC" id="3.4.21.4" evidence="11"/>
<dbReference type="eggNOG" id="KOG3627">
    <property type="taxonomic scope" value="Eukaryota"/>
</dbReference>
<feature type="signal peptide" evidence="13">
    <location>
        <begin position="1"/>
        <end position="17"/>
    </location>
</feature>
<gene>
    <name evidence="15" type="primary">Dere\GG24539</name>
    <name evidence="15" type="synonym">dere_GLEANR_9257</name>
    <name evidence="15" type="synonym">GG24539</name>
    <name evidence="15" type="ORF">Dere_GG24539</name>
</gene>
<reference evidence="15 16" key="2">
    <citation type="journal article" date="2008" name="Bioinformatics">
        <title>Assembly reconciliation.</title>
        <authorList>
            <person name="Zimin A.V."/>
            <person name="Smith D.R."/>
            <person name="Sutton G."/>
            <person name="Yorke J.A."/>
        </authorList>
    </citation>
    <scope>NUCLEOTIDE SEQUENCE [LARGE SCALE GENOMIC DNA]</scope>
    <source>
        <strain evidence="15 16">TSC#14021-0224.01</strain>
    </source>
</reference>
<dbReference type="Pfam" id="PF00089">
    <property type="entry name" value="Trypsin"/>
    <property type="match status" value="1"/>
</dbReference>
<dbReference type="EMBL" id="CH954177">
    <property type="protein sequence ID" value="EDV57441.1"/>
    <property type="molecule type" value="Genomic_DNA"/>
</dbReference>
<evidence type="ECO:0000256" key="3">
    <source>
        <dbReference type="ARBA" id="ARBA00022525"/>
    </source>
</evidence>
<evidence type="ECO:0000313" key="15">
    <source>
        <dbReference type="EMBL" id="EDV57441.1"/>
    </source>
</evidence>
<dbReference type="GO" id="GO:0004252">
    <property type="term" value="F:serine-type endopeptidase activity"/>
    <property type="evidence" value="ECO:0007669"/>
    <property type="project" value="UniProtKB-EC"/>
</dbReference>
<evidence type="ECO:0000256" key="11">
    <source>
        <dbReference type="ARBA" id="ARBA00038868"/>
    </source>
</evidence>
<dbReference type="PANTHER" id="PTHR24276:SF91">
    <property type="entry name" value="AT26814P-RELATED"/>
    <property type="match status" value="1"/>
</dbReference>
<dbReference type="AlphaFoldDB" id="B3N9I4"/>
<reference evidence="15 16" key="1">
    <citation type="journal article" date="2007" name="Nature">
        <title>Evolution of genes and genomes on the Drosophila phylogeny.</title>
        <authorList>
            <consortium name="Drosophila 12 Genomes Consortium"/>
            <person name="Clark A.G."/>
            <person name="Eisen M.B."/>
            <person name="Smith D.R."/>
            <person name="Bergman C.M."/>
            <person name="Oliver B."/>
            <person name="Markow T.A."/>
            <person name="Kaufman T.C."/>
            <person name="Kellis M."/>
            <person name="Gelbart W."/>
            <person name="Iyer V.N."/>
            <person name="Pollard D.A."/>
            <person name="Sackton T.B."/>
            <person name="Larracuente A.M."/>
            <person name="Singh N.D."/>
            <person name="Abad J.P."/>
            <person name="Abt D.N."/>
            <person name="Adryan B."/>
            <person name="Aguade M."/>
            <person name="Akashi H."/>
            <person name="Anderson W.W."/>
            <person name="Aquadro C.F."/>
            <person name="Ardell D.H."/>
            <person name="Arguello R."/>
            <person name="Artieri C.G."/>
            <person name="Barbash D.A."/>
            <person name="Barker D."/>
            <person name="Barsanti P."/>
            <person name="Batterham P."/>
            <person name="Batzoglou S."/>
            <person name="Begun D."/>
            <person name="Bhutkar A."/>
            <person name="Blanco E."/>
            <person name="Bosak S.A."/>
            <person name="Bradley R.K."/>
            <person name="Brand A.D."/>
            <person name="Brent M.R."/>
            <person name="Brooks A.N."/>
            <person name="Brown R.H."/>
            <person name="Butlin R.K."/>
            <person name="Caggese C."/>
            <person name="Calvi B.R."/>
            <person name="Bernardo de Carvalho A."/>
            <person name="Caspi A."/>
            <person name="Castrezana S."/>
            <person name="Celniker S.E."/>
            <person name="Chang J.L."/>
            <person name="Chapple C."/>
            <person name="Chatterji S."/>
            <person name="Chinwalla A."/>
            <person name="Civetta A."/>
            <person name="Clifton S.W."/>
            <person name="Comeron J.M."/>
            <person name="Costello J.C."/>
            <person name="Coyne J.A."/>
            <person name="Daub J."/>
            <person name="David R.G."/>
            <person name="Delcher A.L."/>
            <person name="Delehaunty K."/>
            <person name="Do C.B."/>
            <person name="Ebling H."/>
            <person name="Edwards K."/>
            <person name="Eickbush T."/>
            <person name="Evans J.D."/>
            <person name="Filipski A."/>
            <person name="Findeiss S."/>
            <person name="Freyhult E."/>
            <person name="Fulton L."/>
            <person name="Fulton R."/>
            <person name="Garcia A.C."/>
            <person name="Gardiner A."/>
            <person name="Garfield D.A."/>
            <person name="Garvin B.E."/>
            <person name="Gibson G."/>
            <person name="Gilbert D."/>
            <person name="Gnerre S."/>
            <person name="Godfrey J."/>
            <person name="Good R."/>
            <person name="Gotea V."/>
            <person name="Gravely B."/>
            <person name="Greenberg A.J."/>
            <person name="Griffiths-Jones S."/>
            <person name="Gross S."/>
            <person name="Guigo R."/>
            <person name="Gustafson E.A."/>
            <person name="Haerty W."/>
            <person name="Hahn M.W."/>
            <person name="Halligan D.L."/>
            <person name="Halpern A.L."/>
            <person name="Halter G.M."/>
            <person name="Han M.V."/>
            <person name="Heger A."/>
            <person name="Hillier L."/>
            <person name="Hinrichs A.S."/>
            <person name="Holmes I."/>
            <person name="Hoskins R.A."/>
            <person name="Hubisz M.J."/>
            <person name="Hultmark D."/>
            <person name="Huntley M.A."/>
            <person name="Jaffe D.B."/>
            <person name="Jagadeeshan S."/>
            <person name="Jeck W.R."/>
            <person name="Johnson J."/>
            <person name="Jones C.D."/>
            <person name="Jordan W.C."/>
            <person name="Karpen G.H."/>
            <person name="Kataoka E."/>
            <person name="Keightley P.D."/>
            <person name="Kheradpour P."/>
            <person name="Kirkness E.F."/>
            <person name="Koerich L.B."/>
            <person name="Kristiansen K."/>
            <person name="Kudrna D."/>
            <person name="Kulathinal R.J."/>
            <person name="Kumar S."/>
            <person name="Kwok R."/>
            <person name="Lander E."/>
            <person name="Langley C.H."/>
            <person name="Lapoint R."/>
            <person name="Lazzaro B.P."/>
            <person name="Lee S.J."/>
            <person name="Levesque L."/>
            <person name="Li R."/>
            <person name="Lin C.F."/>
            <person name="Lin M.F."/>
            <person name="Lindblad-Toh K."/>
            <person name="Llopart A."/>
            <person name="Long M."/>
            <person name="Low L."/>
            <person name="Lozovsky E."/>
            <person name="Lu J."/>
            <person name="Luo M."/>
            <person name="Machado C.A."/>
            <person name="Makalowski W."/>
            <person name="Marzo M."/>
            <person name="Matsuda M."/>
            <person name="Matzkin L."/>
            <person name="McAllister B."/>
            <person name="McBride C.S."/>
            <person name="McKernan B."/>
            <person name="McKernan K."/>
            <person name="Mendez-Lago M."/>
            <person name="Minx P."/>
            <person name="Mollenhauer M.U."/>
            <person name="Montooth K."/>
            <person name="Mount S.M."/>
            <person name="Mu X."/>
            <person name="Myers E."/>
            <person name="Negre B."/>
            <person name="Newfeld S."/>
            <person name="Nielsen R."/>
            <person name="Noor M.A."/>
            <person name="O'Grady P."/>
            <person name="Pachter L."/>
            <person name="Papaceit M."/>
            <person name="Parisi M.J."/>
            <person name="Parisi M."/>
            <person name="Parts L."/>
            <person name="Pedersen J.S."/>
            <person name="Pesole G."/>
            <person name="Phillippy A.M."/>
            <person name="Ponting C.P."/>
            <person name="Pop M."/>
            <person name="Porcelli D."/>
            <person name="Powell J.R."/>
            <person name="Prohaska S."/>
            <person name="Pruitt K."/>
            <person name="Puig M."/>
            <person name="Quesneville H."/>
            <person name="Ram K.R."/>
            <person name="Rand D."/>
            <person name="Rasmussen M.D."/>
            <person name="Reed L.K."/>
            <person name="Reenan R."/>
            <person name="Reily A."/>
            <person name="Remington K.A."/>
            <person name="Rieger T.T."/>
            <person name="Ritchie M.G."/>
            <person name="Robin C."/>
            <person name="Rogers Y.H."/>
            <person name="Rohde C."/>
            <person name="Rozas J."/>
            <person name="Rubenfield M.J."/>
            <person name="Ruiz A."/>
            <person name="Russo S."/>
            <person name="Salzberg S.L."/>
            <person name="Sanchez-Gracia A."/>
            <person name="Saranga D.J."/>
            <person name="Sato H."/>
            <person name="Schaeffer S.W."/>
            <person name="Schatz M.C."/>
            <person name="Schlenke T."/>
            <person name="Schwartz R."/>
            <person name="Segarra C."/>
            <person name="Singh R.S."/>
            <person name="Sirot L."/>
            <person name="Sirota M."/>
            <person name="Sisneros N.B."/>
            <person name="Smith C.D."/>
            <person name="Smith T.F."/>
            <person name="Spieth J."/>
            <person name="Stage D.E."/>
            <person name="Stark A."/>
            <person name="Stephan W."/>
            <person name="Strausberg R.L."/>
            <person name="Strempel S."/>
            <person name="Sturgill D."/>
            <person name="Sutton G."/>
            <person name="Sutton G.G."/>
            <person name="Tao W."/>
            <person name="Teichmann S."/>
            <person name="Tobari Y.N."/>
            <person name="Tomimura Y."/>
            <person name="Tsolas J.M."/>
            <person name="Valente V.L."/>
            <person name="Venter E."/>
            <person name="Venter J.C."/>
            <person name="Vicario S."/>
            <person name="Vieira F.G."/>
            <person name="Vilella A.J."/>
            <person name="Villasante A."/>
            <person name="Walenz B."/>
            <person name="Wang J."/>
            <person name="Wasserman M."/>
            <person name="Watts T."/>
            <person name="Wilson D."/>
            <person name="Wilson R.K."/>
            <person name="Wing R.A."/>
            <person name="Wolfner M.F."/>
            <person name="Wong A."/>
            <person name="Wong G.K."/>
            <person name="Wu C.I."/>
            <person name="Wu G."/>
            <person name="Yamamoto D."/>
            <person name="Yang H.P."/>
            <person name="Yang S.P."/>
            <person name="Yorke J.A."/>
            <person name="Yoshida K."/>
            <person name="Zdobnov E."/>
            <person name="Zhang P."/>
            <person name="Zhang Y."/>
            <person name="Zimin A.V."/>
            <person name="Baldwin J."/>
            <person name="Abdouelleil A."/>
            <person name="Abdulkadir J."/>
            <person name="Abebe A."/>
            <person name="Abera B."/>
            <person name="Abreu J."/>
            <person name="Acer S.C."/>
            <person name="Aftuck L."/>
            <person name="Alexander A."/>
            <person name="An P."/>
            <person name="Anderson E."/>
            <person name="Anderson S."/>
            <person name="Arachi H."/>
            <person name="Azer M."/>
            <person name="Bachantsang P."/>
            <person name="Barry A."/>
            <person name="Bayul T."/>
            <person name="Berlin A."/>
            <person name="Bessette D."/>
            <person name="Bloom T."/>
            <person name="Blye J."/>
            <person name="Boguslavskiy L."/>
            <person name="Bonnet C."/>
            <person name="Boukhgalter B."/>
            <person name="Bourzgui I."/>
            <person name="Brown A."/>
            <person name="Cahill P."/>
            <person name="Channer S."/>
            <person name="Cheshatsang Y."/>
            <person name="Chuda L."/>
            <person name="Citroen M."/>
            <person name="Collymore A."/>
            <person name="Cooke P."/>
            <person name="Costello M."/>
            <person name="D'Aco K."/>
            <person name="Daza R."/>
            <person name="De Haan G."/>
            <person name="DeGray S."/>
            <person name="DeMaso C."/>
            <person name="Dhargay N."/>
            <person name="Dooley K."/>
            <person name="Dooley E."/>
            <person name="Doricent M."/>
            <person name="Dorje P."/>
            <person name="Dorjee K."/>
            <person name="Dupes A."/>
            <person name="Elong R."/>
            <person name="Falk J."/>
            <person name="Farina A."/>
            <person name="Faro S."/>
            <person name="Ferguson D."/>
            <person name="Fisher S."/>
            <person name="Foley C.D."/>
            <person name="Franke A."/>
            <person name="Friedrich D."/>
            <person name="Gadbois L."/>
            <person name="Gearin G."/>
            <person name="Gearin C.R."/>
            <person name="Giannoukos G."/>
            <person name="Goode T."/>
            <person name="Graham J."/>
            <person name="Grandbois E."/>
            <person name="Grewal S."/>
            <person name="Gyaltsen K."/>
            <person name="Hafez N."/>
            <person name="Hagos B."/>
            <person name="Hall J."/>
            <person name="Henson C."/>
            <person name="Hollinger A."/>
            <person name="Honan T."/>
            <person name="Huard M.D."/>
            <person name="Hughes L."/>
            <person name="Hurhula B."/>
            <person name="Husby M.E."/>
            <person name="Kamat A."/>
            <person name="Kanga B."/>
            <person name="Kashin S."/>
            <person name="Khazanovich D."/>
            <person name="Kisner P."/>
            <person name="Lance K."/>
            <person name="Lara M."/>
            <person name="Lee W."/>
            <person name="Lennon N."/>
            <person name="Letendre F."/>
            <person name="LeVine R."/>
            <person name="Lipovsky A."/>
            <person name="Liu X."/>
            <person name="Liu J."/>
            <person name="Liu S."/>
            <person name="Lokyitsang T."/>
            <person name="Lokyitsang Y."/>
            <person name="Lubonja R."/>
            <person name="Lui A."/>
            <person name="MacDonald P."/>
            <person name="Magnisalis V."/>
            <person name="Maru K."/>
            <person name="Matthews C."/>
            <person name="McCusker W."/>
            <person name="McDonough S."/>
            <person name="Mehta T."/>
            <person name="Meldrim J."/>
            <person name="Meneus L."/>
            <person name="Mihai O."/>
            <person name="Mihalev A."/>
            <person name="Mihova T."/>
            <person name="Mittelman R."/>
            <person name="Mlenga V."/>
            <person name="Montmayeur A."/>
            <person name="Mulrain L."/>
            <person name="Navidi A."/>
            <person name="Naylor J."/>
            <person name="Negash T."/>
            <person name="Nguyen T."/>
            <person name="Nguyen N."/>
            <person name="Nicol R."/>
            <person name="Norbu C."/>
            <person name="Norbu N."/>
            <person name="Novod N."/>
            <person name="O'Neill B."/>
            <person name="Osman S."/>
            <person name="Markiewicz E."/>
            <person name="Oyono O.L."/>
            <person name="Patti C."/>
            <person name="Phunkhang P."/>
            <person name="Pierre F."/>
            <person name="Priest M."/>
            <person name="Raghuraman S."/>
            <person name="Rege F."/>
            <person name="Reyes R."/>
            <person name="Rise C."/>
            <person name="Rogov P."/>
            <person name="Ross K."/>
            <person name="Ryan E."/>
            <person name="Settipalli S."/>
            <person name="Shea T."/>
            <person name="Sherpa N."/>
            <person name="Shi L."/>
            <person name="Shih D."/>
            <person name="Sparrow T."/>
            <person name="Spaulding J."/>
            <person name="Stalker J."/>
            <person name="Stange-Thomann N."/>
            <person name="Stavropoulos S."/>
            <person name="Stone C."/>
            <person name="Strader C."/>
            <person name="Tesfaye S."/>
            <person name="Thomson T."/>
            <person name="Thoulutsang Y."/>
            <person name="Thoulutsang D."/>
            <person name="Topham K."/>
            <person name="Topping I."/>
            <person name="Tsamla T."/>
            <person name="Vassiliev H."/>
            <person name="Vo A."/>
            <person name="Wangchuk T."/>
            <person name="Wangdi T."/>
            <person name="Weiand M."/>
            <person name="Wilkinson J."/>
            <person name="Wilson A."/>
            <person name="Yadav S."/>
            <person name="Young G."/>
            <person name="Yu Q."/>
            <person name="Zembek L."/>
            <person name="Zhong D."/>
            <person name="Zimmer A."/>
            <person name="Zwirko Z."/>
            <person name="Jaffe D.B."/>
            <person name="Alvarez P."/>
            <person name="Brockman W."/>
            <person name="Butler J."/>
            <person name="Chin C."/>
            <person name="Gnerre S."/>
            <person name="Grabherr M."/>
            <person name="Kleber M."/>
            <person name="Mauceli E."/>
            <person name="MacCallum I."/>
        </authorList>
    </citation>
    <scope>NUCLEOTIDE SEQUENCE [LARGE SCALE GENOMIC DNA]</scope>
    <source>
        <strain evidence="15 16">TSC#14021-0224.01</strain>
    </source>
</reference>
<dbReference type="MEROPS" id="S01.A86"/>
<feature type="chain" id="PRO_5002794549" description="trypsin" evidence="13">
    <location>
        <begin position="18"/>
        <end position="247"/>
    </location>
</feature>
<name>B3N9I4_DROER</name>
<dbReference type="GO" id="GO:0006508">
    <property type="term" value="P:proteolysis"/>
    <property type="evidence" value="ECO:0007669"/>
    <property type="project" value="UniProtKB-KW"/>
</dbReference>
<dbReference type="InterPro" id="IPR001314">
    <property type="entry name" value="Peptidase_S1A"/>
</dbReference>
<dbReference type="PROSITE" id="PS50240">
    <property type="entry name" value="TRYPSIN_DOM"/>
    <property type="match status" value="1"/>
</dbReference>
<dbReference type="InterPro" id="IPR033116">
    <property type="entry name" value="TRYPSIN_SER"/>
</dbReference>
<dbReference type="InterPro" id="IPR018114">
    <property type="entry name" value="TRYPSIN_HIS"/>
</dbReference>
<evidence type="ECO:0000256" key="9">
    <source>
        <dbReference type="ARBA" id="ARBA00023157"/>
    </source>
</evidence>
<dbReference type="OrthoDB" id="10059102at2759"/>
<dbReference type="InterPro" id="IPR009003">
    <property type="entry name" value="Peptidase_S1_PA"/>
</dbReference>
<dbReference type="InterPro" id="IPR043504">
    <property type="entry name" value="Peptidase_S1_PA_chymotrypsin"/>
</dbReference>
<keyword evidence="5 13" id="KW-0732">Signal</keyword>
<keyword evidence="4 12" id="KW-0645">Protease</keyword>
<keyword evidence="9" id="KW-1015">Disulfide bond</keyword>
<dbReference type="HOGENOM" id="CLU_006842_7_0_1"/>
<evidence type="ECO:0000256" key="7">
    <source>
        <dbReference type="ARBA" id="ARBA00022825"/>
    </source>
</evidence>
<keyword evidence="7 12" id="KW-0720">Serine protease</keyword>
<dbReference type="Proteomes" id="UP000008711">
    <property type="component" value="Unassembled WGS sequence"/>
</dbReference>
<dbReference type="KEGG" id="der:6542819"/>
<dbReference type="SUPFAM" id="SSF50494">
    <property type="entry name" value="Trypsin-like serine proteases"/>
    <property type="match status" value="1"/>
</dbReference>
<feature type="domain" description="Peptidase S1" evidence="14">
    <location>
        <begin position="24"/>
        <end position="245"/>
    </location>
</feature>